<dbReference type="InterPro" id="IPR014284">
    <property type="entry name" value="RNA_pol_sigma-70_dom"/>
</dbReference>
<dbReference type="InterPro" id="IPR039425">
    <property type="entry name" value="RNA_pol_sigma-70-like"/>
</dbReference>
<dbReference type="InterPro" id="IPR007627">
    <property type="entry name" value="RNA_pol_sigma70_r2"/>
</dbReference>
<name>A0ABX8G1U4_9ACTN</name>
<keyword evidence="10" id="KW-1185">Reference proteome</keyword>
<protein>
    <submittedName>
        <fullName evidence="9">Sigma-70 family RNA polymerase sigma factor</fullName>
    </submittedName>
</protein>
<keyword evidence="3" id="KW-0731">Sigma factor</keyword>
<dbReference type="InterPro" id="IPR036388">
    <property type="entry name" value="WH-like_DNA-bd_sf"/>
</dbReference>
<keyword evidence="2" id="KW-0805">Transcription regulation</keyword>
<feature type="domain" description="RNA polymerase sigma-70 region 2" evidence="8">
    <location>
        <begin position="34"/>
        <end position="97"/>
    </location>
</feature>
<dbReference type="Gene3D" id="2.80.10.50">
    <property type="match status" value="1"/>
</dbReference>
<dbReference type="SUPFAM" id="SSF88659">
    <property type="entry name" value="Sigma3 and sigma4 domains of RNA polymerase sigma factors"/>
    <property type="match status" value="1"/>
</dbReference>
<keyword evidence="4" id="KW-0238">DNA-binding</keyword>
<gene>
    <name evidence="9" type="ORF">KJK29_34055</name>
</gene>
<evidence type="ECO:0000256" key="2">
    <source>
        <dbReference type="ARBA" id="ARBA00023015"/>
    </source>
</evidence>
<dbReference type="Pfam" id="PF00652">
    <property type="entry name" value="Ricin_B_lectin"/>
    <property type="match status" value="1"/>
</dbReference>
<dbReference type="PROSITE" id="PS50231">
    <property type="entry name" value="RICIN_B_LECTIN"/>
    <property type="match status" value="1"/>
</dbReference>
<dbReference type="PANTHER" id="PTHR43133">
    <property type="entry name" value="RNA POLYMERASE ECF-TYPE SIGMA FACTO"/>
    <property type="match status" value="1"/>
</dbReference>
<proteinExistence type="inferred from homology"/>
<evidence type="ECO:0000259" key="8">
    <source>
        <dbReference type="Pfam" id="PF04542"/>
    </source>
</evidence>
<organism evidence="9 10">
    <name type="scientific">Streptomyces koelreuteriae</name>
    <dbReference type="NCBI Taxonomy" id="2838015"/>
    <lineage>
        <taxon>Bacteria</taxon>
        <taxon>Bacillati</taxon>
        <taxon>Actinomycetota</taxon>
        <taxon>Actinomycetes</taxon>
        <taxon>Kitasatosporales</taxon>
        <taxon>Streptomycetaceae</taxon>
        <taxon>Streptomyces</taxon>
    </lineage>
</organism>
<evidence type="ECO:0000259" key="7">
    <source>
        <dbReference type="Pfam" id="PF00652"/>
    </source>
</evidence>
<keyword evidence="5" id="KW-0804">Transcription</keyword>
<dbReference type="NCBIfam" id="TIGR02937">
    <property type="entry name" value="sigma70-ECF"/>
    <property type="match status" value="1"/>
</dbReference>
<evidence type="ECO:0000256" key="1">
    <source>
        <dbReference type="ARBA" id="ARBA00010641"/>
    </source>
</evidence>
<dbReference type="InterPro" id="IPR013324">
    <property type="entry name" value="RNA_pol_sigma_r3/r4-like"/>
</dbReference>
<dbReference type="PANTHER" id="PTHR43133:SF8">
    <property type="entry name" value="RNA POLYMERASE SIGMA FACTOR HI_1459-RELATED"/>
    <property type="match status" value="1"/>
</dbReference>
<dbReference type="Gene3D" id="1.10.1740.10">
    <property type="match status" value="1"/>
</dbReference>
<reference evidence="10" key="1">
    <citation type="submission" date="2021-05" db="EMBL/GenBank/DDBJ databases">
        <title>Direct Submission.</title>
        <authorList>
            <person name="Li K."/>
            <person name="Gao J."/>
        </authorList>
    </citation>
    <scope>NUCLEOTIDE SEQUENCE [LARGE SCALE GENOMIC DNA]</scope>
    <source>
        <strain evidence="10">MG62</strain>
    </source>
</reference>
<dbReference type="SUPFAM" id="SSF50370">
    <property type="entry name" value="Ricin B-like lectins"/>
    <property type="match status" value="1"/>
</dbReference>
<evidence type="ECO:0000256" key="5">
    <source>
        <dbReference type="ARBA" id="ARBA00023163"/>
    </source>
</evidence>
<dbReference type="InterPro" id="IPR013325">
    <property type="entry name" value="RNA_pol_sigma_r2"/>
</dbReference>
<comment type="similarity">
    <text evidence="1">Belongs to the sigma-70 factor family. ECF subfamily.</text>
</comment>
<sequence>MSTTQQGSHVDRTDDELAAPLRGGEAAEEELAELYRRHHTAVRAYAVSRCRDAHTADDAASEAFARTIEAVRRGGGPRGPWRPYLLTAVRRIVIDWAVMNGRALPSDELQDEVDEALTGEEMVLSREEGALVVRSFQQLPERWQTVLWYTTVQKEPTAKVAERLGISESGVTSLAERAREGLREAYLSVHAHAGDQDEDSLCGRYSGLLAAAVRRRRRPGRDLKRHLGDCAHCRQAFVDLTDLNARLRVVLPGAILFGVGAELASAAGTAKASAVALSASGAAVSDPTVLASSWHSLPFAKSAASVGAGVAVVTACYFALQPYESTITPPPPSPSASATTTPSSPPSDATRPDIPYGPTSVLRSAASGDCLEPVPGSTNGVRTADCDDSTNQTWVEDHVRGARLLLHNSGTGLCLRVSEAGAAPVAQARCDSGDPRQVWEIRYSREHRSMVAIGRDGETYLV</sequence>
<accession>A0ABX8G1U4</accession>
<dbReference type="EMBL" id="CP075896">
    <property type="protein sequence ID" value="QWB27219.1"/>
    <property type="molecule type" value="Genomic_DNA"/>
</dbReference>
<feature type="compositionally biased region" description="Low complexity" evidence="6">
    <location>
        <begin position="335"/>
        <end position="349"/>
    </location>
</feature>
<evidence type="ECO:0000256" key="6">
    <source>
        <dbReference type="SAM" id="MobiDB-lite"/>
    </source>
</evidence>
<evidence type="ECO:0000313" key="10">
    <source>
        <dbReference type="Proteomes" id="UP000679629"/>
    </source>
</evidence>
<evidence type="ECO:0000256" key="3">
    <source>
        <dbReference type="ARBA" id="ARBA00023082"/>
    </source>
</evidence>
<feature type="domain" description="Ricin B lectin" evidence="7">
    <location>
        <begin position="361"/>
        <end position="446"/>
    </location>
</feature>
<feature type="region of interest" description="Disordered" evidence="6">
    <location>
        <begin position="1"/>
        <end position="21"/>
    </location>
</feature>
<dbReference type="Pfam" id="PF04542">
    <property type="entry name" value="Sigma70_r2"/>
    <property type="match status" value="1"/>
</dbReference>
<dbReference type="Proteomes" id="UP000679629">
    <property type="component" value="Chromosome"/>
</dbReference>
<dbReference type="SUPFAM" id="SSF88946">
    <property type="entry name" value="Sigma2 domain of RNA polymerase sigma factors"/>
    <property type="match status" value="1"/>
</dbReference>
<evidence type="ECO:0000313" key="9">
    <source>
        <dbReference type="EMBL" id="QWB27219.1"/>
    </source>
</evidence>
<dbReference type="Gene3D" id="1.10.10.10">
    <property type="entry name" value="Winged helix-like DNA-binding domain superfamily/Winged helix DNA-binding domain"/>
    <property type="match status" value="1"/>
</dbReference>
<evidence type="ECO:0000256" key="4">
    <source>
        <dbReference type="ARBA" id="ARBA00023125"/>
    </source>
</evidence>
<feature type="region of interest" description="Disordered" evidence="6">
    <location>
        <begin position="328"/>
        <end position="358"/>
    </location>
</feature>
<dbReference type="InterPro" id="IPR035992">
    <property type="entry name" value="Ricin_B-like_lectins"/>
</dbReference>
<dbReference type="RefSeq" id="WP_215123011.1">
    <property type="nucleotide sequence ID" value="NZ_CP075896.1"/>
</dbReference>
<dbReference type="InterPro" id="IPR000772">
    <property type="entry name" value="Ricin_B_lectin"/>
</dbReference>